<feature type="region of interest" description="Disordered" evidence="6">
    <location>
        <begin position="388"/>
        <end position="490"/>
    </location>
</feature>
<evidence type="ECO:0000256" key="6">
    <source>
        <dbReference type="SAM" id="MobiDB-lite"/>
    </source>
</evidence>
<dbReference type="PROSITE" id="PS00107">
    <property type="entry name" value="PROTEIN_KINASE_ATP"/>
    <property type="match status" value="1"/>
</dbReference>
<keyword evidence="3 8" id="KW-0418">Kinase</keyword>
<protein>
    <submittedName>
        <fullName evidence="8">Protein kinase</fullName>
    </submittedName>
</protein>
<dbReference type="InterPro" id="IPR008271">
    <property type="entry name" value="Ser/Thr_kinase_AS"/>
</dbReference>
<feature type="binding site" evidence="5">
    <location>
        <position position="42"/>
    </location>
    <ligand>
        <name>ATP</name>
        <dbReference type="ChEBI" id="CHEBI:30616"/>
    </ligand>
</feature>
<dbReference type="PROSITE" id="PS00108">
    <property type="entry name" value="PROTEIN_KINASE_ST"/>
    <property type="match status" value="1"/>
</dbReference>
<sequence>MTAMDIPARIGRFQIEAVLGRGAMGVVYKGHDEHIDRPVAIKLIRADLLDGEERESYFRRFQNEAKIAGRCVHANIVGLYDFSFHEGNPYLVMEYVNGIGLQQALPRGSLRSEGEVLPIALQVLDALHYAHERGIVHRDIKPANILISADAKLKITDFGISRLLSTELTMTPLLIGTPSYMSPEQCMGAPLDGRSDLFSLGCVLYELLAGQRPFKGANYTDTILGIISRSHVPLQDIRDDLSPQLIAAIDTALAKKPEDRFPDADTFGRTLEQVIGGSFRVPALPPIFAEAVAMSRGRRTPEHAPRSDEWNDAFPMAAVGDDADTVVVNRAASKLEMPAPALDRSSADRSGPQVSDVSDDTLVCPTSTVPERPEPDHMNVAEAVGTVSPPEAGVDATPDVWRPGHAVAQPDAPASVTATGDATVEETSDGTPLTDDGVPESPPPFTAVPDAAEDAPRDCVDPPPPDTAQTAVVARSASDDPADPTCGTSIGVPLPHPAGEPVAEPVVGHAAVDAVAATRGPVPVQAVAEVRANGVADADDRHAWQEWTTMCLVRVIGPIGPLVVSRLGRDTDAETLVEQCSLFIRNADERASFLSLVAEGPNRTGRPGP</sequence>
<evidence type="ECO:0000256" key="3">
    <source>
        <dbReference type="ARBA" id="ARBA00022777"/>
    </source>
</evidence>
<reference evidence="8 9" key="1">
    <citation type="submission" date="2020-06" db="EMBL/GenBank/DDBJ databases">
        <title>Description of novel acetic acid bacteria.</title>
        <authorList>
            <person name="Sombolestani A."/>
        </authorList>
    </citation>
    <scope>NUCLEOTIDE SEQUENCE [LARGE SCALE GENOMIC DNA]</scope>
    <source>
        <strain evidence="8 9">LMG 27010</strain>
    </source>
</reference>
<dbReference type="Proteomes" id="UP000585665">
    <property type="component" value="Unassembled WGS sequence"/>
</dbReference>
<accession>A0A850P9I2</accession>
<dbReference type="EMBL" id="JABXXR010000013">
    <property type="protein sequence ID" value="NVN39623.1"/>
    <property type="molecule type" value="Genomic_DNA"/>
</dbReference>
<dbReference type="Pfam" id="PF00069">
    <property type="entry name" value="Pkinase"/>
    <property type="match status" value="1"/>
</dbReference>
<dbReference type="GO" id="GO:0005524">
    <property type="term" value="F:ATP binding"/>
    <property type="evidence" value="ECO:0007669"/>
    <property type="project" value="UniProtKB-UniRule"/>
</dbReference>
<dbReference type="GO" id="GO:0004674">
    <property type="term" value="F:protein serine/threonine kinase activity"/>
    <property type="evidence" value="ECO:0007669"/>
    <property type="project" value="TreeGrafter"/>
</dbReference>
<keyword evidence="2 5" id="KW-0547">Nucleotide-binding</keyword>
<keyword evidence="1" id="KW-0808">Transferase</keyword>
<dbReference type="InterPro" id="IPR000719">
    <property type="entry name" value="Prot_kinase_dom"/>
</dbReference>
<evidence type="ECO:0000256" key="4">
    <source>
        <dbReference type="ARBA" id="ARBA00022840"/>
    </source>
</evidence>
<feature type="domain" description="Protein kinase" evidence="7">
    <location>
        <begin position="13"/>
        <end position="275"/>
    </location>
</feature>
<dbReference type="RefSeq" id="WP_176612611.1">
    <property type="nucleotide sequence ID" value="NZ_JABXXR010000013.1"/>
</dbReference>
<name>A0A850P9I2_9PROT</name>
<dbReference type="Gene3D" id="3.30.200.20">
    <property type="entry name" value="Phosphorylase Kinase, domain 1"/>
    <property type="match status" value="1"/>
</dbReference>
<gene>
    <name evidence="8" type="ORF">HUK82_03455</name>
</gene>
<keyword evidence="9" id="KW-1185">Reference proteome</keyword>
<dbReference type="InterPro" id="IPR017441">
    <property type="entry name" value="Protein_kinase_ATP_BS"/>
</dbReference>
<dbReference type="PROSITE" id="PS50011">
    <property type="entry name" value="PROTEIN_KINASE_DOM"/>
    <property type="match status" value="1"/>
</dbReference>
<organism evidence="8 9">
    <name type="scientific">Ameyamaea chiangmaiensis</name>
    <dbReference type="NCBI Taxonomy" id="442969"/>
    <lineage>
        <taxon>Bacteria</taxon>
        <taxon>Pseudomonadati</taxon>
        <taxon>Pseudomonadota</taxon>
        <taxon>Alphaproteobacteria</taxon>
        <taxon>Acetobacterales</taxon>
        <taxon>Acetobacteraceae</taxon>
        <taxon>Ameyamaea</taxon>
    </lineage>
</organism>
<proteinExistence type="predicted"/>
<dbReference type="Gene3D" id="1.10.510.10">
    <property type="entry name" value="Transferase(Phosphotransferase) domain 1"/>
    <property type="match status" value="1"/>
</dbReference>
<dbReference type="SUPFAM" id="SSF56112">
    <property type="entry name" value="Protein kinase-like (PK-like)"/>
    <property type="match status" value="1"/>
</dbReference>
<evidence type="ECO:0000313" key="9">
    <source>
        <dbReference type="Proteomes" id="UP000585665"/>
    </source>
</evidence>
<dbReference type="SMART" id="SM00220">
    <property type="entry name" value="S_TKc"/>
    <property type="match status" value="1"/>
</dbReference>
<evidence type="ECO:0000256" key="5">
    <source>
        <dbReference type="PROSITE-ProRule" id="PRU10141"/>
    </source>
</evidence>
<evidence type="ECO:0000256" key="2">
    <source>
        <dbReference type="ARBA" id="ARBA00022741"/>
    </source>
</evidence>
<evidence type="ECO:0000256" key="1">
    <source>
        <dbReference type="ARBA" id="ARBA00022679"/>
    </source>
</evidence>
<dbReference type="PANTHER" id="PTHR43289">
    <property type="entry name" value="MITOGEN-ACTIVATED PROTEIN KINASE KINASE KINASE 20-RELATED"/>
    <property type="match status" value="1"/>
</dbReference>
<dbReference type="PANTHER" id="PTHR43289:SF6">
    <property type="entry name" value="SERINE_THREONINE-PROTEIN KINASE NEKL-3"/>
    <property type="match status" value="1"/>
</dbReference>
<keyword evidence="4 5" id="KW-0067">ATP-binding</keyword>
<dbReference type="InterPro" id="IPR011009">
    <property type="entry name" value="Kinase-like_dom_sf"/>
</dbReference>
<dbReference type="CDD" id="cd14014">
    <property type="entry name" value="STKc_PknB_like"/>
    <property type="match status" value="1"/>
</dbReference>
<feature type="region of interest" description="Disordered" evidence="6">
    <location>
        <begin position="339"/>
        <end position="376"/>
    </location>
</feature>
<comment type="caution">
    <text evidence="8">The sequence shown here is derived from an EMBL/GenBank/DDBJ whole genome shotgun (WGS) entry which is preliminary data.</text>
</comment>
<evidence type="ECO:0000259" key="7">
    <source>
        <dbReference type="PROSITE" id="PS50011"/>
    </source>
</evidence>
<dbReference type="AlphaFoldDB" id="A0A850P9I2"/>
<evidence type="ECO:0000313" key="8">
    <source>
        <dbReference type="EMBL" id="NVN39623.1"/>
    </source>
</evidence>